<keyword evidence="8" id="KW-0458">Lysosome</keyword>
<dbReference type="FunFam" id="3.40.50.720:FF:000353">
    <property type="entry name" value="WW domain-containing oxidoreductase"/>
    <property type="match status" value="1"/>
</dbReference>
<feature type="domain" description="WW" evidence="9">
    <location>
        <begin position="53"/>
        <end position="86"/>
    </location>
</feature>
<evidence type="ECO:0000259" key="9">
    <source>
        <dbReference type="PROSITE" id="PS50020"/>
    </source>
</evidence>
<protein>
    <recommendedName>
        <fullName evidence="3">WW domain-containing oxidoreductase</fullName>
    </recommendedName>
</protein>
<dbReference type="GeneID" id="106666808"/>
<comment type="subcellular location">
    <subcellularLocation>
        <location evidence="2">Golgi apparatus</location>
    </subcellularLocation>
    <subcellularLocation>
        <location evidence="1">Lysosome</location>
    </subcellularLocation>
</comment>
<dbReference type="GO" id="GO:0016491">
    <property type="term" value="F:oxidoreductase activity"/>
    <property type="evidence" value="ECO:0007669"/>
    <property type="project" value="UniProtKB-KW"/>
</dbReference>
<dbReference type="InterPro" id="IPR001202">
    <property type="entry name" value="WW_dom"/>
</dbReference>
<dbReference type="SMART" id="SM00456">
    <property type="entry name" value="WW"/>
    <property type="match status" value="2"/>
</dbReference>
<proteinExistence type="predicted"/>
<reference evidence="10" key="1">
    <citation type="submission" date="2022-01" db="UniProtKB">
        <authorList>
            <consortium name="EnsemblMetazoa"/>
        </authorList>
    </citation>
    <scope>IDENTIFICATION</scope>
</reference>
<evidence type="ECO:0000256" key="2">
    <source>
        <dbReference type="ARBA" id="ARBA00004555"/>
    </source>
</evidence>
<dbReference type="RefSeq" id="XP_014249756.1">
    <property type="nucleotide sequence ID" value="XM_014394270.2"/>
</dbReference>
<name>A0A8I6RNI9_CIMLE</name>
<dbReference type="EnsemblMetazoa" id="XM_014394270.2">
    <property type="protein sequence ID" value="XP_014249756.1"/>
    <property type="gene ID" value="LOC106666808"/>
</dbReference>
<organism evidence="10 11">
    <name type="scientific">Cimex lectularius</name>
    <name type="common">Bed bug</name>
    <name type="synonym">Acanthia lectularia</name>
    <dbReference type="NCBI Taxonomy" id="79782"/>
    <lineage>
        <taxon>Eukaryota</taxon>
        <taxon>Metazoa</taxon>
        <taxon>Ecdysozoa</taxon>
        <taxon>Arthropoda</taxon>
        <taxon>Hexapoda</taxon>
        <taxon>Insecta</taxon>
        <taxon>Pterygota</taxon>
        <taxon>Neoptera</taxon>
        <taxon>Paraneoptera</taxon>
        <taxon>Hemiptera</taxon>
        <taxon>Heteroptera</taxon>
        <taxon>Panheteroptera</taxon>
        <taxon>Cimicomorpha</taxon>
        <taxon>Cimicidae</taxon>
        <taxon>Cimex</taxon>
    </lineage>
</organism>
<accession>A0A8I6RNI9</accession>
<dbReference type="InterPro" id="IPR036020">
    <property type="entry name" value="WW_dom_sf"/>
</dbReference>
<dbReference type="KEGG" id="clec:106666808"/>
<dbReference type="InterPro" id="IPR002347">
    <property type="entry name" value="SDR_fam"/>
</dbReference>
<evidence type="ECO:0000313" key="11">
    <source>
        <dbReference type="Proteomes" id="UP000494040"/>
    </source>
</evidence>
<feature type="domain" description="WW" evidence="9">
    <location>
        <begin position="12"/>
        <end position="45"/>
    </location>
</feature>
<evidence type="ECO:0000256" key="4">
    <source>
        <dbReference type="ARBA" id="ARBA00022687"/>
    </source>
</evidence>
<evidence type="ECO:0000313" key="10">
    <source>
        <dbReference type="EnsemblMetazoa" id="XP_014249756.1"/>
    </source>
</evidence>
<dbReference type="GO" id="GO:0016055">
    <property type="term" value="P:Wnt signaling pathway"/>
    <property type="evidence" value="ECO:0007669"/>
    <property type="project" value="UniProtKB-KW"/>
</dbReference>
<dbReference type="SUPFAM" id="SSF51735">
    <property type="entry name" value="NAD(P)-binding Rossmann-fold domains"/>
    <property type="match status" value="1"/>
</dbReference>
<dbReference type="CDD" id="cd00201">
    <property type="entry name" value="WW"/>
    <property type="match status" value="2"/>
</dbReference>
<sequence>MASYFGDSDSEDELPPGWEERATADGSVYYVNHTTKGTQWNHPRTGKKKNVSGELPFGWERIIDENGKVMFADHANKTVTYTDPRLAFAIEEKEYPSDFRQRFDASSTALQVLHGKDLSGKTAVITGSNTGIGFETARSLALHGCHIIMACRDEAKAQTAIDKIKAERHDANLTFMKLCLDQLQSVKNFAEEYRKTYGKLDILILNAGIFGIPYSQTENGYETVFQVNHLSHAFLTLLLEDSLTRGVPSRVVFVSSESHRYSSLTAETISEGALSPSRDNYWSMMAYNHSKLLNVVFAGKLSEKWAHKGIAVFSLHPGNMVSSELSRYWWPYRFLFSIVRPFTKSLQQASSTTVYCATSLDLNSVTGLYFNNCFRTEPSKTAIDQKFGNKVWELTKEMILKAGFKIDM</sequence>
<dbReference type="GO" id="GO:0005794">
    <property type="term" value="C:Golgi apparatus"/>
    <property type="evidence" value="ECO:0007669"/>
    <property type="project" value="UniProtKB-SubCell"/>
</dbReference>
<dbReference type="Gene3D" id="2.20.70.10">
    <property type="match status" value="2"/>
</dbReference>
<dbReference type="OMA" id="PPAEKYW"/>
<dbReference type="GO" id="GO:0006915">
    <property type="term" value="P:apoptotic process"/>
    <property type="evidence" value="ECO:0007669"/>
    <property type="project" value="UniProtKB-KW"/>
</dbReference>
<dbReference type="Pfam" id="PF00106">
    <property type="entry name" value="adh_short"/>
    <property type="match status" value="1"/>
</dbReference>
<dbReference type="OrthoDB" id="9989144at2759"/>
<dbReference type="PROSITE" id="PS01159">
    <property type="entry name" value="WW_DOMAIN_1"/>
    <property type="match status" value="1"/>
</dbReference>
<dbReference type="SUPFAM" id="SSF51045">
    <property type="entry name" value="WW domain"/>
    <property type="match status" value="2"/>
</dbReference>
<keyword evidence="7" id="KW-0333">Golgi apparatus</keyword>
<dbReference type="PANTHER" id="PTHR43157">
    <property type="entry name" value="PHOSPHATIDYLINOSITOL-GLYCAN BIOSYNTHESIS CLASS F PROTEIN-RELATED"/>
    <property type="match status" value="1"/>
</dbReference>
<evidence type="ECO:0000256" key="5">
    <source>
        <dbReference type="ARBA" id="ARBA00022703"/>
    </source>
</evidence>
<dbReference type="CTD" id="51741"/>
<dbReference type="PRINTS" id="PR00081">
    <property type="entry name" value="GDHRDH"/>
</dbReference>
<dbReference type="PROSITE" id="PS50020">
    <property type="entry name" value="WW_DOMAIN_2"/>
    <property type="match status" value="2"/>
</dbReference>
<dbReference type="InterPro" id="IPR036291">
    <property type="entry name" value="NAD(P)-bd_dom_sf"/>
</dbReference>
<evidence type="ECO:0000256" key="7">
    <source>
        <dbReference type="ARBA" id="ARBA00023034"/>
    </source>
</evidence>
<keyword evidence="11" id="KW-1185">Reference proteome</keyword>
<evidence type="ECO:0000256" key="6">
    <source>
        <dbReference type="ARBA" id="ARBA00023002"/>
    </source>
</evidence>
<evidence type="ECO:0000256" key="8">
    <source>
        <dbReference type="ARBA" id="ARBA00023228"/>
    </source>
</evidence>
<keyword evidence="6" id="KW-0560">Oxidoreductase</keyword>
<keyword evidence="4" id="KW-0879">Wnt signaling pathway</keyword>
<dbReference type="PANTHER" id="PTHR43157:SF31">
    <property type="entry name" value="PHOSPHATIDYLINOSITOL-GLYCAN BIOSYNTHESIS CLASS F PROTEIN"/>
    <property type="match status" value="1"/>
</dbReference>
<dbReference type="Pfam" id="PF00397">
    <property type="entry name" value="WW"/>
    <property type="match status" value="1"/>
</dbReference>
<evidence type="ECO:0000256" key="1">
    <source>
        <dbReference type="ARBA" id="ARBA00004371"/>
    </source>
</evidence>
<keyword evidence="5" id="KW-0053">Apoptosis</keyword>
<dbReference type="AlphaFoldDB" id="A0A8I6RNI9"/>
<dbReference type="GO" id="GO:0005764">
    <property type="term" value="C:lysosome"/>
    <property type="evidence" value="ECO:0007669"/>
    <property type="project" value="UniProtKB-SubCell"/>
</dbReference>
<dbReference type="Proteomes" id="UP000494040">
    <property type="component" value="Unassembled WGS sequence"/>
</dbReference>
<dbReference type="Gene3D" id="3.40.50.720">
    <property type="entry name" value="NAD(P)-binding Rossmann-like Domain"/>
    <property type="match status" value="1"/>
</dbReference>
<evidence type="ECO:0000256" key="3">
    <source>
        <dbReference type="ARBA" id="ARBA00016094"/>
    </source>
</evidence>